<feature type="transmembrane region" description="Helical" evidence="1">
    <location>
        <begin position="15"/>
        <end position="33"/>
    </location>
</feature>
<name>M6F818_9LEPT</name>
<accession>M6F818</accession>
<dbReference type="EMBL" id="ANCE01000078">
    <property type="protein sequence ID" value="EMK24918.1"/>
    <property type="molecule type" value="Genomic_DNA"/>
</dbReference>
<dbReference type="PATRIC" id="fig|1240687.3.peg.1496"/>
<evidence type="ECO:0000256" key="1">
    <source>
        <dbReference type="SAM" id="Phobius"/>
    </source>
</evidence>
<evidence type="ECO:0000313" key="2">
    <source>
        <dbReference type="EMBL" id="EMK24918.1"/>
    </source>
</evidence>
<proteinExistence type="predicted"/>
<reference evidence="2 3" key="1">
    <citation type="submission" date="2013-01" db="EMBL/GenBank/DDBJ databases">
        <authorList>
            <person name="Harkins D.M."/>
            <person name="Durkin A.S."/>
            <person name="Brinkac L.M."/>
            <person name="Haft D.H."/>
            <person name="Selengut J.D."/>
            <person name="Sanka R."/>
            <person name="DePew J."/>
            <person name="Purushe J."/>
            <person name="Galloway R.L."/>
            <person name="Vinetz J.M."/>
            <person name="Sutton G.G."/>
            <person name="Nierman W.C."/>
            <person name="Fouts D.E."/>
        </authorList>
    </citation>
    <scope>NUCLEOTIDE SEQUENCE [LARGE SCALE GENOMIC DNA]</scope>
    <source>
        <strain evidence="2 3">Nikolaevo</strain>
    </source>
</reference>
<keyword evidence="1" id="KW-1133">Transmembrane helix</keyword>
<sequence>MSLDRFLKSCYRSNQFYNLIAELGIWIFSFLFFRNFN</sequence>
<keyword evidence="1" id="KW-0472">Membrane</keyword>
<organism evidence="2 3">
    <name type="scientific">Leptospira kirschneri serovar Bulgarica str. Nikolaevo</name>
    <dbReference type="NCBI Taxonomy" id="1240687"/>
    <lineage>
        <taxon>Bacteria</taxon>
        <taxon>Pseudomonadati</taxon>
        <taxon>Spirochaetota</taxon>
        <taxon>Spirochaetia</taxon>
        <taxon>Leptospirales</taxon>
        <taxon>Leptospiraceae</taxon>
        <taxon>Leptospira</taxon>
    </lineage>
</organism>
<dbReference type="AlphaFoldDB" id="M6F818"/>
<comment type="caution">
    <text evidence="2">The sequence shown here is derived from an EMBL/GenBank/DDBJ whole genome shotgun (WGS) entry which is preliminary data.</text>
</comment>
<evidence type="ECO:0000313" key="3">
    <source>
        <dbReference type="Proteomes" id="UP000011980"/>
    </source>
</evidence>
<gene>
    <name evidence="2" type="ORF">LEP1GSC008_2213</name>
</gene>
<keyword evidence="1" id="KW-0812">Transmembrane</keyword>
<dbReference type="Proteomes" id="UP000011980">
    <property type="component" value="Unassembled WGS sequence"/>
</dbReference>
<protein>
    <submittedName>
        <fullName evidence="2">Uncharacterized protein</fullName>
    </submittedName>
</protein>